<name>A0A2M9BWJ2_9MICO</name>
<dbReference type="RefSeq" id="WP_100344886.1">
    <property type="nucleotide sequence ID" value="NZ_PGFB01000003.1"/>
</dbReference>
<dbReference type="Proteomes" id="UP000230161">
    <property type="component" value="Unassembled WGS sequence"/>
</dbReference>
<dbReference type="AlphaFoldDB" id="A0A2M9BWJ2"/>
<dbReference type="SUPFAM" id="SSF46785">
    <property type="entry name" value="Winged helix' DNA-binding domain"/>
    <property type="match status" value="1"/>
</dbReference>
<dbReference type="InterPro" id="IPR036388">
    <property type="entry name" value="WH-like_DNA-bd_sf"/>
</dbReference>
<dbReference type="SMART" id="SM00347">
    <property type="entry name" value="HTH_MARR"/>
    <property type="match status" value="1"/>
</dbReference>
<organism evidence="2 3">
    <name type="scientific">Compostimonas suwonensis</name>
    <dbReference type="NCBI Taxonomy" id="1048394"/>
    <lineage>
        <taxon>Bacteria</taxon>
        <taxon>Bacillati</taxon>
        <taxon>Actinomycetota</taxon>
        <taxon>Actinomycetes</taxon>
        <taxon>Micrococcales</taxon>
        <taxon>Microbacteriaceae</taxon>
        <taxon>Compostimonas</taxon>
    </lineage>
</organism>
<dbReference type="GO" id="GO:0003700">
    <property type="term" value="F:DNA-binding transcription factor activity"/>
    <property type="evidence" value="ECO:0007669"/>
    <property type="project" value="InterPro"/>
</dbReference>
<evidence type="ECO:0000259" key="1">
    <source>
        <dbReference type="PROSITE" id="PS50995"/>
    </source>
</evidence>
<dbReference type="OrthoDB" id="9155413at2"/>
<evidence type="ECO:0000313" key="2">
    <source>
        <dbReference type="EMBL" id="PJJ62310.1"/>
    </source>
</evidence>
<accession>A0A2M9BWJ2</accession>
<keyword evidence="2" id="KW-0238">DNA-binding</keyword>
<reference evidence="2 3" key="1">
    <citation type="submission" date="2017-11" db="EMBL/GenBank/DDBJ databases">
        <title>Genomic Encyclopedia of Archaeal and Bacterial Type Strains, Phase II (KMG-II): From Individual Species to Whole Genera.</title>
        <authorList>
            <person name="Goeker M."/>
        </authorList>
    </citation>
    <scope>NUCLEOTIDE SEQUENCE [LARGE SCALE GENOMIC DNA]</scope>
    <source>
        <strain evidence="2 3">DSM 25625</strain>
    </source>
</reference>
<dbReference type="PROSITE" id="PS50995">
    <property type="entry name" value="HTH_MARR_2"/>
    <property type="match status" value="1"/>
</dbReference>
<feature type="domain" description="HTH marR-type" evidence="1">
    <location>
        <begin position="14"/>
        <end position="149"/>
    </location>
</feature>
<dbReference type="InterPro" id="IPR000835">
    <property type="entry name" value="HTH_MarR-typ"/>
</dbReference>
<dbReference type="PANTHER" id="PTHR39515">
    <property type="entry name" value="CONSERVED PROTEIN"/>
    <property type="match status" value="1"/>
</dbReference>
<sequence length="150" mass="16087">MDDTATPHTAQPAGDELGTAIRGAVGRLYRRFRAERADGQLGDAAMGVLTRLEKNGPQTLKALSDYDRVTPASMSQIVNRLTAAGYATRNDDPDDGRRVLFAATPEGAELVNADRARRQAWLDSHLAELSADDRAALARAAALLQQIADS</sequence>
<dbReference type="GO" id="GO:0003677">
    <property type="term" value="F:DNA binding"/>
    <property type="evidence" value="ECO:0007669"/>
    <property type="project" value="UniProtKB-KW"/>
</dbReference>
<dbReference type="EMBL" id="PGFB01000003">
    <property type="protein sequence ID" value="PJJ62310.1"/>
    <property type="molecule type" value="Genomic_DNA"/>
</dbReference>
<protein>
    <submittedName>
        <fullName evidence="2">DNA-binding MarR family transcriptional regulator</fullName>
    </submittedName>
</protein>
<comment type="caution">
    <text evidence="2">The sequence shown here is derived from an EMBL/GenBank/DDBJ whole genome shotgun (WGS) entry which is preliminary data.</text>
</comment>
<keyword evidence="3" id="KW-1185">Reference proteome</keyword>
<dbReference type="InterPro" id="IPR052526">
    <property type="entry name" value="HTH-type_Bedaq_tolerance"/>
</dbReference>
<dbReference type="Gene3D" id="1.10.10.10">
    <property type="entry name" value="Winged helix-like DNA-binding domain superfamily/Winged helix DNA-binding domain"/>
    <property type="match status" value="1"/>
</dbReference>
<gene>
    <name evidence="2" type="ORF">CLV54_2110</name>
</gene>
<proteinExistence type="predicted"/>
<dbReference type="Pfam" id="PF12802">
    <property type="entry name" value="MarR_2"/>
    <property type="match status" value="1"/>
</dbReference>
<evidence type="ECO:0000313" key="3">
    <source>
        <dbReference type="Proteomes" id="UP000230161"/>
    </source>
</evidence>
<dbReference type="InterPro" id="IPR036390">
    <property type="entry name" value="WH_DNA-bd_sf"/>
</dbReference>
<dbReference type="PANTHER" id="PTHR39515:SF2">
    <property type="entry name" value="HTH-TYPE TRANSCRIPTIONAL REGULATOR RV0880"/>
    <property type="match status" value="1"/>
</dbReference>